<organism evidence="8 9">
    <name type="scientific">Brevundimonas albigilva</name>
    <dbReference type="NCBI Taxonomy" id="1312364"/>
    <lineage>
        <taxon>Bacteria</taxon>
        <taxon>Pseudomonadati</taxon>
        <taxon>Pseudomonadota</taxon>
        <taxon>Alphaproteobacteria</taxon>
        <taxon>Caulobacterales</taxon>
        <taxon>Caulobacteraceae</taxon>
        <taxon>Brevundimonas</taxon>
    </lineage>
</organism>
<dbReference type="NCBIfam" id="NF037982">
    <property type="entry name" value="Nramp_1"/>
    <property type="match status" value="1"/>
</dbReference>
<evidence type="ECO:0000256" key="4">
    <source>
        <dbReference type="ARBA" id="ARBA00022847"/>
    </source>
</evidence>
<keyword evidence="5 7" id="KW-1133">Transmembrane helix</keyword>
<dbReference type="Pfam" id="PF01566">
    <property type="entry name" value="Nramp"/>
    <property type="match status" value="1"/>
</dbReference>
<comment type="subcellular location">
    <subcellularLocation>
        <location evidence="1">Membrane</location>
        <topology evidence="1">Multi-pass membrane protein</topology>
    </subcellularLocation>
</comment>
<evidence type="ECO:0000313" key="9">
    <source>
        <dbReference type="Proteomes" id="UP001055429"/>
    </source>
</evidence>
<proteinExistence type="predicted"/>
<protein>
    <submittedName>
        <fullName evidence="8">Nramp family divalent metal transporter</fullName>
    </submittedName>
</protein>
<feature type="transmembrane region" description="Helical" evidence="7">
    <location>
        <begin position="335"/>
        <end position="352"/>
    </location>
</feature>
<evidence type="ECO:0000256" key="2">
    <source>
        <dbReference type="ARBA" id="ARBA00022448"/>
    </source>
</evidence>
<keyword evidence="2" id="KW-0813">Transport</keyword>
<keyword evidence="3 7" id="KW-0812">Transmembrane</keyword>
<keyword evidence="9" id="KW-1185">Reference proteome</keyword>
<feature type="transmembrane region" description="Helical" evidence="7">
    <location>
        <begin position="164"/>
        <end position="184"/>
    </location>
</feature>
<evidence type="ECO:0000256" key="1">
    <source>
        <dbReference type="ARBA" id="ARBA00004141"/>
    </source>
</evidence>
<dbReference type="PANTHER" id="PTHR11706:SF33">
    <property type="entry name" value="NATURAL RESISTANCE-ASSOCIATED MACROPHAGE PROTEIN 2"/>
    <property type="match status" value="1"/>
</dbReference>
<feature type="transmembrane region" description="Helical" evidence="7">
    <location>
        <begin position="24"/>
        <end position="43"/>
    </location>
</feature>
<sequence length="423" mass="43789">MSHRDVLPEAAAVAEPRKAPSRTLLAKLALVGPAFIAGAWQFGPGNLTSAIEAGSAFGYALIWVIVLSTVLMIAFTDMSVRIGIASPLSMIGTIKQTLGKPTGVAAGFGVFFITLCFSVGNAADSGLALSMLFGGNAVLWTVMVSLAVGFILLARNVFRTVERLLIGLVATMAVGFVASAFMARPDWVAGLAGGMPSFPPGSELLIVALVGTNFSINAAFFTSYATQAHKTRPDQYRDATLTDTIPGIVAPGIMTALVIMVAAAVLGQTGQRVETLPQLARIFEPLAGQVGYYVFTLGFFGAAFSSMLANATAGGTLLSDGLGWGGSFESLRTKALVGLVLLFGVLIVAFAPGSRVQLIILAQAMTVLVAPLLGVLLVLTANNRLMGALKNRWWHNILAAVGLASICASTVLLVLKLTGATGG</sequence>
<dbReference type="Proteomes" id="UP001055429">
    <property type="component" value="Chromosome"/>
</dbReference>
<feature type="transmembrane region" description="Helical" evidence="7">
    <location>
        <begin position="247"/>
        <end position="270"/>
    </location>
</feature>
<feature type="transmembrane region" description="Helical" evidence="7">
    <location>
        <begin position="55"/>
        <end position="76"/>
    </location>
</feature>
<feature type="transmembrane region" description="Helical" evidence="7">
    <location>
        <begin position="358"/>
        <end position="381"/>
    </location>
</feature>
<feature type="transmembrane region" description="Helical" evidence="7">
    <location>
        <begin position="204"/>
        <end position="226"/>
    </location>
</feature>
<accession>A0ABY4SM00</accession>
<feature type="transmembrane region" description="Helical" evidence="7">
    <location>
        <begin position="393"/>
        <end position="415"/>
    </location>
</feature>
<evidence type="ECO:0000256" key="3">
    <source>
        <dbReference type="ARBA" id="ARBA00022692"/>
    </source>
</evidence>
<evidence type="ECO:0000313" key="8">
    <source>
        <dbReference type="EMBL" id="URI13893.1"/>
    </source>
</evidence>
<name>A0ABY4SM00_9CAUL</name>
<feature type="transmembrane region" description="Helical" evidence="7">
    <location>
        <begin position="126"/>
        <end position="152"/>
    </location>
</feature>
<feature type="transmembrane region" description="Helical" evidence="7">
    <location>
        <begin position="290"/>
        <end position="314"/>
    </location>
</feature>
<evidence type="ECO:0000256" key="6">
    <source>
        <dbReference type="ARBA" id="ARBA00023136"/>
    </source>
</evidence>
<gene>
    <name evidence="8" type="ORF">M8231_08580</name>
</gene>
<reference evidence="8" key="1">
    <citation type="submission" date="2022-05" db="EMBL/GenBank/DDBJ databases">
        <title>Brevundimonas albigilva TT17 genome sequence.</title>
        <authorList>
            <person name="Lee K."/>
            <person name="Son H."/>
        </authorList>
    </citation>
    <scope>NUCLEOTIDE SEQUENCE</scope>
    <source>
        <strain evidence="8">TT17</strain>
    </source>
</reference>
<evidence type="ECO:0000256" key="7">
    <source>
        <dbReference type="SAM" id="Phobius"/>
    </source>
</evidence>
<keyword evidence="6 7" id="KW-0472">Membrane</keyword>
<dbReference type="RefSeq" id="WP_250201269.1">
    <property type="nucleotide sequence ID" value="NZ_CP097649.1"/>
</dbReference>
<evidence type="ECO:0000256" key="5">
    <source>
        <dbReference type="ARBA" id="ARBA00022989"/>
    </source>
</evidence>
<feature type="transmembrane region" description="Helical" evidence="7">
    <location>
        <begin position="97"/>
        <end position="120"/>
    </location>
</feature>
<dbReference type="EMBL" id="CP097649">
    <property type="protein sequence ID" value="URI13893.1"/>
    <property type="molecule type" value="Genomic_DNA"/>
</dbReference>
<dbReference type="PANTHER" id="PTHR11706">
    <property type="entry name" value="SOLUTE CARRIER PROTEIN FAMILY 11 MEMBER"/>
    <property type="match status" value="1"/>
</dbReference>
<keyword evidence="4" id="KW-0769">Symport</keyword>
<dbReference type="InterPro" id="IPR001046">
    <property type="entry name" value="NRAMP_fam"/>
</dbReference>